<name>A0A0C3BG47_PILCF</name>
<dbReference type="InParanoid" id="A0A0C3BG47"/>
<proteinExistence type="predicted"/>
<feature type="region of interest" description="Disordered" evidence="1">
    <location>
        <begin position="1"/>
        <end position="34"/>
    </location>
</feature>
<dbReference type="HOGENOM" id="CLU_2886650_0_0_1"/>
<keyword evidence="3" id="KW-1185">Reference proteome</keyword>
<reference evidence="2 3" key="1">
    <citation type="submission" date="2014-04" db="EMBL/GenBank/DDBJ databases">
        <authorList>
            <consortium name="DOE Joint Genome Institute"/>
            <person name="Kuo A."/>
            <person name="Tarkka M."/>
            <person name="Buscot F."/>
            <person name="Kohler A."/>
            <person name="Nagy L.G."/>
            <person name="Floudas D."/>
            <person name="Copeland A."/>
            <person name="Barry K.W."/>
            <person name="Cichocki N."/>
            <person name="Veneault-Fourrey C."/>
            <person name="LaButti K."/>
            <person name="Lindquist E.A."/>
            <person name="Lipzen A."/>
            <person name="Lundell T."/>
            <person name="Morin E."/>
            <person name="Murat C."/>
            <person name="Sun H."/>
            <person name="Tunlid A."/>
            <person name="Henrissat B."/>
            <person name="Grigoriev I.V."/>
            <person name="Hibbett D.S."/>
            <person name="Martin F."/>
            <person name="Nordberg H.P."/>
            <person name="Cantor M.N."/>
            <person name="Hua S.X."/>
        </authorList>
    </citation>
    <scope>NUCLEOTIDE SEQUENCE [LARGE SCALE GENOMIC DNA]</scope>
    <source>
        <strain evidence="2 3">F 1598</strain>
    </source>
</reference>
<dbReference type="AlphaFoldDB" id="A0A0C3BG47"/>
<sequence>MSTTILSPSSHSESESEFLESVHMRSGRSPVSSASMTKLDFHTRDTCHLSSSSNTLDFSMCNQ</sequence>
<evidence type="ECO:0000313" key="2">
    <source>
        <dbReference type="EMBL" id="KIM76332.1"/>
    </source>
</evidence>
<organism evidence="2 3">
    <name type="scientific">Piloderma croceum (strain F 1598)</name>
    <dbReference type="NCBI Taxonomy" id="765440"/>
    <lineage>
        <taxon>Eukaryota</taxon>
        <taxon>Fungi</taxon>
        <taxon>Dikarya</taxon>
        <taxon>Basidiomycota</taxon>
        <taxon>Agaricomycotina</taxon>
        <taxon>Agaricomycetes</taxon>
        <taxon>Agaricomycetidae</taxon>
        <taxon>Atheliales</taxon>
        <taxon>Atheliaceae</taxon>
        <taxon>Piloderma</taxon>
    </lineage>
</organism>
<reference evidence="3" key="2">
    <citation type="submission" date="2015-01" db="EMBL/GenBank/DDBJ databases">
        <title>Evolutionary Origins and Diversification of the Mycorrhizal Mutualists.</title>
        <authorList>
            <consortium name="DOE Joint Genome Institute"/>
            <consortium name="Mycorrhizal Genomics Consortium"/>
            <person name="Kohler A."/>
            <person name="Kuo A."/>
            <person name="Nagy L.G."/>
            <person name="Floudas D."/>
            <person name="Copeland A."/>
            <person name="Barry K.W."/>
            <person name="Cichocki N."/>
            <person name="Veneault-Fourrey C."/>
            <person name="LaButti K."/>
            <person name="Lindquist E.A."/>
            <person name="Lipzen A."/>
            <person name="Lundell T."/>
            <person name="Morin E."/>
            <person name="Murat C."/>
            <person name="Riley R."/>
            <person name="Ohm R."/>
            <person name="Sun H."/>
            <person name="Tunlid A."/>
            <person name="Henrissat B."/>
            <person name="Grigoriev I.V."/>
            <person name="Hibbett D.S."/>
            <person name="Martin F."/>
        </authorList>
    </citation>
    <scope>NUCLEOTIDE SEQUENCE [LARGE SCALE GENOMIC DNA]</scope>
    <source>
        <strain evidence="3">F 1598</strain>
    </source>
</reference>
<dbReference type="Proteomes" id="UP000054166">
    <property type="component" value="Unassembled WGS sequence"/>
</dbReference>
<gene>
    <name evidence="2" type="ORF">PILCRDRAFT_651497</name>
</gene>
<protein>
    <submittedName>
        <fullName evidence="2">Uncharacterized protein</fullName>
    </submittedName>
</protein>
<evidence type="ECO:0000313" key="3">
    <source>
        <dbReference type="Proteomes" id="UP000054166"/>
    </source>
</evidence>
<dbReference type="EMBL" id="KN833036">
    <property type="protein sequence ID" value="KIM76332.1"/>
    <property type="molecule type" value="Genomic_DNA"/>
</dbReference>
<accession>A0A0C3BG47</accession>
<evidence type="ECO:0000256" key="1">
    <source>
        <dbReference type="SAM" id="MobiDB-lite"/>
    </source>
</evidence>